<dbReference type="Proteomes" id="UP000287853">
    <property type="component" value="Unassembled WGS sequence"/>
</dbReference>
<accession>A0A3S3RRE0</accession>
<gene>
    <name evidence="1" type="ORF">H206_00115</name>
</gene>
<dbReference type="EMBL" id="MTKO01000070">
    <property type="protein sequence ID" value="RWX46045.1"/>
    <property type="molecule type" value="Genomic_DNA"/>
</dbReference>
<organism evidence="1 2">
    <name type="scientific">Candidatus Electrothrix aarhusensis</name>
    <dbReference type="NCBI Taxonomy" id="1859131"/>
    <lineage>
        <taxon>Bacteria</taxon>
        <taxon>Pseudomonadati</taxon>
        <taxon>Thermodesulfobacteriota</taxon>
        <taxon>Desulfobulbia</taxon>
        <taxon>Desulfobulbales</taxon>
        <taxon>Desulfobulbaceae</taxon>
        <taxon>Candidatus Electrothrix</taxon>
    </lineage>
</organism>
<proteinExistence type="predicted"/>
<sequence>MVKPIEFDGFKKQAGLNSFTLTPKYRILGLWKKLSNSDFKGVESDSFIH</sequence>
<name>A0A3S3RRE0_9BACT</name>
<keyword evidence="2" id="KW-1185">Reference proteome</keyword>
<evidence type="ECO:0000313" key="1">
    <source>
        <dbReference type="EMBL" id="RWX46045.1"/>
    </source>
</evidence>
<protein>
    <submittedName>
        <fullName evidence="1">Uncharacterized protein</fullName>
    </submittedName>
</protein>
<evidence type="ECO:0000313" key="2">
    <source>
        <dbReference type="Proteomes" id="UP000287853"/>
    </source>
</evidence>
<comment type="caution">
    <text evidence="1">The sequence shown here is derived from an EMBL/GenBank/DDBJ whole genome shotgun (WGS) entry which is preliminary data.</text>
</comment>
<dbReference type="AlphaFoldDB" id="A0A3S3RRE0"/>
<reference evidence="1 2" key="1">
    <citation type="submission" date="2017-01" db="EMBL/GenBank/DDBJ databases">
        <title>The cable genome- insights into the physiology and evolution of filamentous bacteria capable of sulfide oxidation via long distance electron transfer.</title>
        <authorList>
            <person name="Schreiber L."/>
            <person name="Bjerg J.T."/>
            <person name="Boggild A."/>
            <person name="Van De Vossenberg J."/>
            <person name="Meysman F."/>
            <person name="Nielsen L.P."/>
            <person name="Schramm A."/>
            <person name="Kjeldsen K.U."/>
        </authorList>
    </citation>
    <scope>NUCLEOTIDE SEQUENCE [LARGE SCALE GENOMIC DNA]</scope>
    <source>
        <strain evidence="1">MCF</strain>
    </source>
</reference>